<sequence>MKIKKIIMLMFVVFALLLVGCEKDGPAENVGKKIDNTVENAGDKMEEAVEKTGDKIKEMGDSIKDSTN</sequence>
<gene>
    <name evidence="2" type="ORF">HXW94_07270</name>
</gene>
<keyword evidence="1" id="KW-0732">Signal</keyword>
<accession>A0A850T9B0</accession>
<evidence type="ECO:0008006" key="4">
    <source>
        <dbReference type="Google" id="ProtNLM"/>
    </source>
</evidence>
<evidence type="ECO:0000256" key="1">
    <source>
        <dbReference type="SAM" id="SignalP"/>
    </source>
</evidence>
<feature type="signal peptide" evidence="1">
    <location>
        <begin position="1"/>
        <end position="20"/>
    </location>
</feature>
<evidence type="ECO:0000313" key="2">
    <source>
        <dbReference type="EMBL" id="NWH04787.1"/>
    </source>
</evidence>
<dbReference type="Proteomes" id="UP000553343">
    <property type="component" value="Unassembled WGS sequence"/>
</dbReference>
<keyword evidence="3" id="KW-1185">Reference proteome</keyword>
<name>A0A850T9B0_9BACT</name>
<reference evidence="2 3" key="1">
    <citation type="submission" date="2020-06" db="EMBL/GenBank/DDBJ databases">
        <title>High-quality draft genome of sulfate reducer Desulfobacter latus type strain AcrS2 isolated from marine sediment.</title>
        <authorList>
            <person name="Hoppe M."/>
            <person name="Larsen C.K."/>
            <person name="Marshall I.P.G."/>
            <person name="Schramm A."/>
            <person name="Marietou A.G."/>
        </authorList>
    </citation>
    <scope>NUCLEOTIDE SEQUENCE [LARGE SCALE GENOMIC DNA]</scope>
    <source>
        <strain evidence="2 3">AcRS2</strain>
    </source>
</reference>
<feature type="chain" id="PRO_5032674358" description="YtxH domain-containing protein" evidence="1">
    <location>
        <begin position="21"/>
        <end position="68"/>
    </location>
</feature>
<organism evidence="2 3">
    <name type="scientific">Desulfobacter latus</name>
    <dbReference type="NCBI Taxonomy" id="2292"/>
    <lineage>
        <taxon>Bacteria</taxon>
        <taxon>Pseudomonadati</taxon>
        <taxon>Thermodesulfobacteriota</taxon>
        <taxon>Desulfobacteria</taxon>
        <taxon>Desulfobacterales</taxon>
        <taxon>Desulfobacteraceae</taxon>
        <taxon>Desulfobacter</taxon>
    </lineage>
</organism>
<evidence type="ECO:0000313" key="3">
    <source>
        <dbReference type="Proteomes" id="UP000553343"/>
    </source>
</evidence>
<comment type="caution">
    <text evidence="2">The sequence shown here is derived from an EMBL/GenBank/DDBJ whole genome shotgun (WGS) entry which is preliminary data.</text>
</comment>
<proteinExistence type="predicted"/>
<dbReference type="AlphaFoldDB" id="A0A850T9B0"/>
<dbReference type="PROSITE" id="PS51257">
    <property type="entry name" value="PROKAR_LIPOPROTEIN"/>
    <property type="match status" value="1"/>
</dbReference>
<dbReference type="EMBL" id="JACADJ010000018">
    <property type="protein sequence ID" value="NWH04787.1"/>
    <property type="molecule type" value="Genomic_DNA"/>
</dbReference>
<protein>
    <recommendedName>
        <fullName evidence="4">YtxH domain-containing protein</fullName>
    </recommendedName>
</protein>
<dbReference type="RefSeq" id="WP_178366242.1">
    <property type="nucleotide sequence ID" value="NZ_JACADJ010000018.1"/>
</dbReference>